<dbReference type="RefSeq" id="WP_147014171.1">
    <property type="nucleotide sequence ID" value="NZ_VORB01000004.1"/>
</dbReference>
<sequence length="555" mass="63057">MFRHVVLLLLLSLSFGKIFGQKVDSTSLDSTKRYIQIIYAKKAKYGKGKDSAAQKLIGEVKLKHNEVILTCDSAYFYQRTNSIKAFSNVRLNQADTLFLTGNRINYSGETKIAEVIGNVKLEDPTTYLECKHLYFYREQNKGSYYTGGRLFSKGSPDTLSSTQATYYSEDKIAIFRKNVVLKNPEYVMETDTMKYSTEIKQSYFYGPTTITSDSNTIYCNAGWYNTETNKSSFYNRAIISSPEQKLEGDSLYYDRNTGLGKAFGNIVITDTINNFMVTGERAFSYNEGDSSIIPSRPLLYHFMGKDTLLVSSDTVYTKQVNDSNKQVFAFHNVLFHKSDVQGKCDTIIFDERFQRLDMIDSPILWSDKNQITGDKISLFVKEEVIDRLFIPKNAFIGEQVDGEIFNQIKGKNLTAFFKDGDIYKVEIRGNGESIYHALEEGVDSLGKAINILAGVNQAICSDMDIRMQDSEITEINFITSPKSTLHPPTKILDEKLVLKNFTWHGEVRPESKKVVKARGNRVIKFNDPIVSPQIPLIIPQEKAQEETEENKKGEQ</sequence>
<dbReference type="OrthoDB" id="9805931at2"/>
<evidence type="ECO:0000259" key="3">
    <source>
        <dbReference type="Pfam" id="PF13100"/>
    </source>
</evidence>
<evidence type="ECO:0000313" key="5">
    <source>
        <dbReference type="Proteomes" id="UP000321168"/>
    </source>
</evidence>
<evidence type="ECO:0000256" key="1">
    <source>
        <dbReference type="ARBA" id="ARBA00022729"/>
    </source>
</evidence>
<evidence type="ECO:0000259" key="2">
    <source>
        <dbReference type="Pfam" id="PF03968"/>
    </source>
</evidence>
<keyword evidence="5" id="KW-1185">Reference proteome</keyword>
<dbReference type="PANTHER" id="PTHR36504">
    <property type="entry name" value="LIPOPOLYSACCHARIDE EXPORT SYSTEM PROTEIN LPTA"/>
    <property type="match status" value="1"/>
</dbReference>
<dbReference type="PANTHER" id="PTHR36504:SF1">
    <property type="entry name" value="LIPOPOLYSACCHARIDE EXPORT SYSTEM PROTEIN LPTA"/>
    <property type="match status" value="1"/>
</dbReference>
<dbReference type="GO" id="GO:0030288">
    <property type="term" value="C:outer membrane-bounded periplasmic space"/>
    <property type="evidence" value="ECO:0007669"/>
    <property type="project" value="TreeGrafter"/>
</dbReference>
<feature type="domain" description="Organic solvent tolerance-like N-terminal" evidence="2">
    <location>
        <begin position="307"/>
        <end position="383"/>
    </location>
</feature>
<comment type="caution">
    <text evidence="4">The sequence shown here is derived from an EMBL/GenBank/DDBJ whole genome shotgun (WGS) entry which is preliminary data.</text>
</comment>
<proteinExistence type="predicted"/>
<dbReference type="GO" id="GO:0009279">
    <property type="term" value="C:cell outer membrane"/>
    <property type="evidence" value="ECO:0007669"/>
    <property type="project" value="TreeGrafter"/>
</dbReference>
<dbReference type="EMBL" id="VORB01000004">
    <property type="protein sequence ID" value="TXC81442.1"/>
    <property type="molecule type" value="Genomic_DNA"/>
</dbReference>
<dbReference type="GO" id="GO:0015920">
    <property type="term" value="P:lipopolysaccharide transport"/>
    <property type="evidence" value="ECO:0007669"/>
    <property type="project" value="TreeGrafter"/>
</dbReference>
<dbReference type="Gene3D" id="2.60.450.10">
    <property type="entry name" value="Lipopolysaccharide (LPS) transport protein A like domain"/>
    <property type="match status" value="3"/>
</dbReference>
<dbReference type="InterPro" id="IPR005653">
    <property type="entry name" value="OstA-like_N"/>
</dbReference>
<dbReference type="InterPro" id="IPR052037">
    <property type="entry name" value="LPS_export_LptA"/>
</dbReference>
<dbReference type="AlphaFoldDB" id="A0A5C6V810"/>
<dbReference type="Pfam" id="PF13100">
    <property type="entry name" value="OstA_2"/>
    <property type="match status" value="1"/>
</dbReference>
<organism evidence="4 5">
    <name type="scientific">Luteibaculum oceani</name>
    <dbReference type="NCBI Taxonomy" id="1294296"/>
    <lineage>
        <taxon>Bacteria</taxon>
        <taxon>Pseudomonadati</taxon>
        <taxon>Bacteroidota</taxon>
        <taxon>Flavobacteriia</taxon>
        <taxon>Flavobacteriales</taxon>
        <taxon>Luteibaculaceae</taxon>
        <taxon>Luteibaculum</taxon>
    </lineage>
</organism>
<gene>
    <name evidence="4" type="ORF">FRX97_05400</name>
</gene>
<dbReference type="Pfam" id="PF03968">
    <property type="entry name" value="LptD_N"/>
    <property type="match status" value="1"/>
</dbReference>
<feature type="domain" description="Organic solvent tolerance-like N-terminal" evidence="3">
    <location>
        <begin position="35"/>
        <end position="191"/>
    </location>
</feature>
<evidence type="ECO:0000313" key="4">
    <source>
        <dbReference type="EMBL" id="TXC81442.1"/>
    </source>
</evidence>
<dbReference type="Proteomes" id="UP000321168">
    <property type="component" value="Unassembled WGS sequence"/>
</dbReference>
<reference evidence="4 5" key="1">
    <citation type="submission" date="2019-08" db="EMBL/GenBank/DDBJ databases">
        <title>Genome of Luteibaculum oceani JCM 18817.</title>
        <authorList>
            <person name="Bowman J.P."/>
        </authorList>
    </citation>
    <scope>NUCLEOTIDE SEQUENCE [LARGE SCALE GENOMIC DNA]</scope>
    <source>
        <strain evidence="4 5">JCM 18817</strain>
    </source>
</reference>
<name>A0A5C6V810_9FLAO</name>
<dbReference type="GO" id="GO:0017089">
    <property type="term" value="F:glycolipid transfer activity"/>
    <property type="evidence" value="ECO:0007669"/>
    <property type="project" value="TreeGrafter"/>
</dbReference>
<accession>A0A5C6V810</accession>
<keyword evidence="1" id="KW-0732">Signal</keyword>
<protein>
    <recommendedName>
        <fullName evidence="2 3">Organic solvent tolerance-like N-terminal domain-containing protein</fullName>
    </recommendedName>
</protein>